<dbReference type="EC" id="3.6.3.-" evidence="12"/>
<evidence type="ECO:0000256" key="2">
    <source>
        <dbReference type="ARBA" id="ARBA00022448"/>
    </source>
</evidence>
<dbReference type="EMBL" id="OMKW01000001">
    <property type="protein sequence ID" value="SPF28176.1"/>
    <property type="molecule type" value="Genomic_DNA"/>
</dbReference>
<feature type="transmembrane region" description="Helical" evidence="9">
    <location>
        <begin position="21"/>
        <end position="48"/>
    </location>
</feature>
<keyword evidence="5" id="KW-0547">Nucleotide-binding</keyword>
<dbReference type="GO" id="GO:0005886">
    <property type="term" value="C:plasma membrane"/>
    <property type="evidence" value="ECO:0007669"/>
    <property type="project" value="UniProtKB-SubCell"/>
</dbReference>
<dbReference type="GO" id="GO:0034040">
    <property type="term" value="F:ATPase-coupled lipid transmembrane transporter activity"/>
    <property type="evidence" value="ECO:0007669"/>
    <property type="project" value="TreeGrafter"/>
</dbReference>
<keyword evidence="12" id="KW-0378">Hydrolase</keyword>
<dbReference type="InterPro" id="IPR039421">
    <property type="entry name" value="Type_1_exporter"/>
</dbReference>
<evidence type="ECO:0000256" key="6">
    <source>
        <dbReference type="ARBA" id="ARBA00022840"/>
    </source>
</evidence>
<name>A0A2R8A7K8_9RHOB</name>
<dbReference type="SMART" id="SM00382">
    <property type="entry name" value="AAA"/>
    <property type="match status" value="1"/>
</dbReference>
<feature type="transmembrane region" description="Helical" evidence="9">
    <location>
        <begin position="180"/>
        <end position="199"/>
    </location>
</feature>
<evidence type="ECO:0000256" key="9">
    <source>
        <dbReference type="SAM" id="Phobius"/>
    </source>
</evidence>
<evidence type="ECO:0000256" key="4">
    <source>
        <dbReference type="ARBA" id="ARBA00022692"/>
    </source>
</evidence>
<keyword evidence="2" id="KW-0813">Transport</keyword>
<keyword evidence="3" id="KW-1003">Cell membrane</keyword>
<feature type="transmembrane region" description="Helical" evidence="9">
    <location>
        <begin position="268"/>
        <end position="286"/>
    </location>
</feature>
<proteinExistence type="predicted"/>
<dbReference type="InterPro" id="IPR011527">
    <property type="entry name" value="ABC1_TM_dom"/>
</dbReference>
<dbReference type="InterPro" id="IPR003593">
    <property type="entry name" value="AAA+_ATPase"/>
</dbReference>
<feature type="domain" description="ABC transmembrane type-1" evidence="11">
    <location>
        <begin position="21"/>
        <end position="323"/>
    </location>
</feature>
<evidence type="ECO:0000256" key="8">
    <source>
        <dbReference type="ARBA" id="ARBA00023136"/>
    </source>
</evidence>
<gene>
    <name evidence="12" type="primary">msbA_1</name>
    <name evidence="12" type="ORF">POI8812_00474</name>
</gene>
<dbReference type="PANTHER" id="PTHR24221">
    <property type="entry name" value="ATP-BINDING CASSETTE SUB-FAMILY B"/>
    <property type="match status" value="1"/>
</dbReference>
<dbReference type="FunFam" id="3.40.50.300:FF:000299">
    <property type="entry name" value="ABC transporter ATP-binding protein/permease"/>
    <property type="match status" value="1"/>
</dbReference>
<evidence type="ECO:0000256" key="5">
    <source>
        <dbReference type="ARBA" id="ARBA00022741"/>
    </source>
</evidence>
<dbReference type="InterPro" id="IPR027417">
    <property type="entry name" value="P-loop_NTPase"/>
</dbReference>
<dbReference type="InterPro" id="IPR036640">
    <property type="entry name" value="ABC1_TM_sf"/>
</dbReference>
<dbReference type="InterPro" id="IPR017871">
    <property type="entry name" value="ABC_transporter-like_CS"/>
</dbReference>
<keyword evidence="6 12" id="KW-0067">ATP-binding</keyword>
<dbReference type="PANTHER" id="PTHR24221:SF654">
    <property type="entry name" value="ATP-BINDING CASSETTE SUB-FAMILY B MEMBER 6"/>
    <property type="match status" value="1"/>
</dbReference>
<comment type="subcellular location">
    <subcellularLocation>
        <location evidence="1">Cell membrane</location>
        <topology evidence="1">Multi-pass membrane protein</topology>
    </subcellularLocation>
</comment>
<feature type="domain" description="ABC transporter" evidence="10">
    <location>
        <begin position="359"/>
        <end position="581"/>
    </location>
</feature>
<evidence type="ECO:0000256" key="3">
    <source>
        <dbReference type="ARBA" id="ARBA00022475"/>
    </source>
</evidence>
<protein>
    <submittedName>
        <fullName evidence="12">Lipid A export ATP-binding/permease protein MsbA</fullName>
        <ecNumber evidence="12">3.6.3.-</ecNumber>
    </submittedName>
</protein>
<keyword evidence="4 9" id="KW-0812">Transmembrane</keyword>
<dbReference type="RefSeq" id="WP_108780905.1">
    <property type="nucleotide sequence ID" value="NZ_OMKW01000001.1"/>
</dbReference>
<dbReference type="Proteomes" id="UP000244932">
    <property type="component" value="Unassembled WGS sequence"/>
</dbReference>
<keyword evidence="8 9" id="KW-0472">Membrane</keyword>
<organism evidence="12 13">
    <name type="scientific">Pontivivens insulae</name>
    <dbReference type="NCBI Taxonomy" id="1639689"/>
    <lineage>
        <taxon>Bacteria</taxon>
        <taxon>Pseudomonadati</taxon>
        <taxon>Pseudomonadota</taxon>
        <taxon>Alphaproteobacteria</taxon>
        <taxon>Rhodobacterales</taxon>
        <taxon>Paracoccaceae</taxon>
        <taxon>Pontivivens</taxon>
    </lineage>
</organism>
<sequence length="581" mass="63173">MLADLRKILRLLDSRQKRQAIGVFILMLVGMVIETLGVGVVIPVLGLLSGNMPDNEQSLVMQGLRLLAGQSANSTEIIATAMIAMAVLFVLKAAFLAVMYWVQFGFVYQLQADLSWRMFRKYLSDPIAFHARRNSANLIRNVNQEVHLFTQGALMAGFIFMTEFLVALGIVSLLLITEPFGALIVVFVMGGAALGFLKLTRARLTAWGKLRQEMDGKKIQYVQQGLGGIKDVKVLGREATFLSTFDGPNRAIAQVGTKQNFVGALPRLWLELLAVIGLVVLVLVMLSQGRQPSELAPILGLFAAAAFRLLPSANRLVGAAQNIRFNRVAIDVLDQELGEVTETKILKSNETPMSFRERIEVSALEFSYEAEETPSLQNISFDIRKGDSVGIVGASGAGKSTLVDLILGILTPQGGQITVDGQDIRDNLRSFQNLIGYVPQDIYLTDSSLRDNIAFGLDPEDVDEDAIARAISAAQLSSVVAEAEHGLDTVVGERGIKLSGGQRQRIGIARALYHNPSILVLDEATSALDTATEKSVMAAIDAMKGDKTMIIITHRLSTLENADKIIELEKGRIKSTDHLSG</sequence>
<keyword evidence="7 9" id="KW-1133">Transmembrane helix</keyword>
<dbReference type="SUPFAM" id="SSF90123">
    <property type="entry name" value="ABC transporter transmembrane region"/>
    <property type="match status" value="1"/>
</dbReference>
<dbReference type="SUPFAM" id="SSF52540">
    <property type="entry name" value="P-loop containing nucleoside triphosphate hydrolases"/>
    <property type="match status" value="1"/>
</dbReference>
<evidence type="ECO:0000313" key="12">
    <source>
        <dbReference type="EMBL" id="SPF28176.1"/>
    </source>
</evidence>
<keyword evidence="13" id="KW-1185">Reference proteome</keyword>
<evidence type="ECO:0000313" key="13">
    <source>
        <dbReference type="Proteomes" id="UP000244932"/>
    </source>
</evidence>
<dbReference type="GO" id="GO:0016887">
    <property type="term" value="F:ATP hydrolysis activity"/>
    <property type="evidence" value="ECO:0007669"/>
    <property type="project" value="InterPro"/>
</dbReference>
<dbReference type="GO" id="GO:0140359">
    <property type="term" value="F:ABC-type transporter activity"/>
    <property type="evidence" value="ECO:0007669"/>
    <property type="project" value="InterPro"/>
</dbReference>
<evidence type="ECO:0000256" key="7">
    <source>
        <dbReference type="ARBA" id="ARBA00022989"/>
    </source>
</evidence>
<dbReference type="Gene3D" id="1.20.1560.10">
    <property type="entry name" value="ABC transporter type 1, transmembrane domain"/>
    <property type="match status" value="1"/>
</dbReference>
<dbReference type="OrthoDB" id="9808328at2"/>
<dbReference type="PROSITE" id="PS50893">
    <property type="entry name" value="ABC_TRANSPORTER_2"/>
    <property type="match status" value="1"/>
</dbReference>
<dbReference type="PROSITE" id="PS00211">
    <property type="entry name" value="ABC_TRANSPORTER_1"/>
    <property type="match status" value="1"/>
</dbReference>
<dbReference type="Gene3D" id="3.40.50.300">
    <property type="entry name" value="P-loop containing nucleotide triphosphate hydrolases"/>
    <property type="match status" value="1"/>
</dbReference>
<feature type="transmembrane region" description="Helical" evidence="9">
    <location>
        <begin position="77"/>
        <end position="102"/>
    </location>
</feature>
<dbReference type="AlphaFoldDB" id="A0A2R8A7K8"/>
<dbReference type="InterPro" id="IPR003439">
    <property type="entry name" value="ABC_transporter-like_ATP-bd"/>
</dbReference>
<reference evidence="12 13" key="1">
    <citation type="submission" date="2018-03" db="EMBL/GenBank/DDBJ databases">
        <authorList>
            <person name="Keele B.F."/>
        </authorList>
    </citation>
    <scope>NUCLEOTIDE SEQUENCE [LARGE SCALE GENOMIC DNA]</scope>
    <source>
        <strain evidence="12 13">CeCT 8812</strain>
    </source>
</reference>
<evidence type="ECO:0000256" key="1">
    <source>
        <dbReference type="ARBA" id="ARBA00004651"/>
    </source>
</evidence>
<dbReference type="GO" id="GO:0005524">
    <property type="term" value="F:ATP binding"/>
    <property type="evidence" value="ECO:0007669"/>
    <property type="project" value="UniProtKB-KW"/>
</dbReference>
<feature type="transmembrane region" description="Helical" evidence="9">
    <location>
        <begin position="153"/>
        <end position="174"/>
    </location>
</feature>
<evidence type="ECO:0000259" key="10">
    <source>
        <dbReference type="PROSITE" id="PS50893"/>
    </source>
</evidence>
<dbReference type="Pfam" id="PF00664">
    <property type="entry name" value="ABC_membrane"/>
    <property type="match status" value="1"/>
</dbReference>
<dbReference type="PROSITE" id="PS50929">
    <property type="entry name" value="ABC_TM1F"/>
    <property type="match status" value="1"/>
</dbReference>
<evidence type="ECO:0000259" key="11">
    <source>
        <dbReference type="PROSITE" id="PS50929"/>
    </source>
</evidence>
<dbReference type="Pfam" id="PF00005">
    <property type="entry name" value="ABC_tran"/>
    <property type="match status" value="1"/>
</dbReference>
<accession>A0A2R8A7K8</accession>